<dbReference type="Pfam" id="PF01493">
    <property type="entry name" value="GXGXG"/>
    <property type="match status" value="1"/>
</dbReference>
<proteinExistence type="predicted"/>
<dbReference type="InterPro" id="IPR036485">
    <property type="entry name" value="Glu_synth_asu_C_sf"/>
</dbReference>
<feature type="domain" description="Glutamate synthase alpha subunit C-terminal" evidence="1">
    <location>
        <begin position="20"/>
        <end position="106"/>
    </location>
</feature>
<dbReference type="Gene3D" id="2.160.20.60">
    <property type="entry name" value="Glutamate synthase, alpha subunit, C-terminal domain"/>
    <property type="match status" value="1"/>
</dbReference>
<gene>
    <name evidence="2" type="ORF">BECKDK2373C_GA0170839_101422</name>
</gene>
<evidence type="ECO:0000313" key="2">
    <source>
        <dbReference type="EMBL" id="VFJ46181.1"/>
    </source>
</evidence>
<reference evidence="2" key="1">
    <citation type="submission" date="2019-02" db="EMBL/GenBank/DDBJ databases">
        <authorList>
            <person name="Gruber-Vodicka R. H."/>
            <person name="Seah K. B. B."/>
        </authorList>
    </citation>
    <scope>NUCLEOTIDE SEQUENCE</scope>
    <source>
        <strain evidence="2">BECK_DK161</strain>
    </source>
</reference>
<dbReference type="PANTHER" id="PTHR43100">
    <property type="entry name" value="GLUTAMATE SYNTHASE [NADPH] SMALL CHAIN"/>
    <property type="match status" value="1"/>
</dbReference>
<organism evidence="2">
    <name type="scientific">Candidatus Kentrum sp. DK</name>
    <dbReference type="NCBI Taxonomy" id="2126562"/>
    <lineage>
        <taxon>Bacteria</taxon>
        <taxon>Pseudomonadati</taxon>
        <taxon>Pseudomonadota</taxon>
        <taxon>Gammaproteobacteria</taxon>
        <taxon>Candidatus Kentrum</taxon>
    </lineage>
</organism>
<protein>
    <submittedName>
        <fullName evidence="2">GXGXG motif-containing protein</fullName>
    </submittedName>
</protein>
<name>A0A450S3E5_9GAMM</name>
<dbReference type="EMBL" id="CAADEY010000014">
    <property type="protein sequence ID" value="VFJ46181.1"/>
    <property type="molecule type" value="Genomic_DNA"/>
</dbReference>
<sequence>MIRQARPALENGEKVRIQLPVKNTNRTVGAMLAGRVAKRYGHTELPDDTITISARGTGGQSFVAFLAHGITIQLAGETNDYVGKGLAGGKIIVSPPTESTIVPEDKAGYRFVCNFFRL</sequence>
<dbReference type="AlphaFoldDB" id="A0A450S3E5"/>
<dbReference type="InterPro" id="IPR051394">
    <property type="entry name" value="Glutamate_Synthase"/>
</dbReference>
<dbReference type="GO" id="GO:0016491">
    <property type="term" value="F:oxidoreductase activity"/>
    <property type="evidence" value="ECO:0007669"/>
    <property type="project" value="InterPro"/>
</dbReference>
<dbReference type="PANTHER" id="PTHR43100:SF1">
    <property type="entry name" value="GLUTAMATE SYNTHASE [NADPH] SMALL CHAIN"/>
    <property type="match status" value="1"/>
</dbReference>
<evidence type="ECO:0000259" key="1">
    <source>
        <dbReference type="Pfam" id="PF01493"/>
    </source>
</evidence>
<dbReference type="SUPFAM" id="SSF69336">
    <property type="entry name" value="Alpha subunit of glutamate synthase, C-terminal domain"/>
    <property type="match status" value="1"/>
</dbReference>
<dbReference type="InterPro" id="IPR002489">
    <property type="entry name" value="Glu_synth_asu_C"/>
</dbReference>
<accession>A0A450S3E5</accession>